<protein>
    <submittedName>
        <fullName evidence="2">Uncharacterized protein</fullName>
    </submittedName>
</protein>
<dbReference type="AlphaFoldDB" id="A0A835IB07"/>
<organism evidence="2 3">
    <name type="scientific">Coptis chinensis</name>
    <dbReference type="NCBI Taxonomy" id="261450"/>
    <lineage>
        <taxon>Eukaryota</taxon>
        <taxon>Viridiplantae</taxon>
        <taxon>Streptophyta</taxon>
        <taxon>Embryophyta</taxon>
        <taxon>Tracheophyta</taxon>
        <taxon>Spermatophyta</taxon>
        <taxon>Magnoliopsida</taxon>
        <taxon>Ranunculales</taxon>
        <taxon>Ranunculaceae</taxon>
        <taxon>Coptidoideae</taxon>
        <taxon>Coptis</taxon>
    </lineage>
</organism>
<evidence type="ECO:0000313" key="3">
    <source>
        <dbReference type="Proteomes" id="UP000631114"/>
    </source>
</evidence>
<proteinExistence type="predicted"/>
<keyword evidence="1" id="KW-0812">Transmembrane</keyword>
<accession>A0A835IB07</accession>
<sequence>MGRVRAAGISIIFVVGVIVGIVVTVNRGSGNTSNQSNGGLSTGMKDVETLHISNGLQRNLLEYTQSNFQEK</sequence>
<keyword evidence="3" id="KW-1185">Reference proteome</keyword>
<comment type="caution">
    <text evidence="2">The sequence shown here is derived from an EMBL/GenBank/DDBJ whole genome shotgun (WGS) entry which is preliminary data.</text>
</comment>
<dbReference type="EMBL" id="JADFTS010000003">
    <property type="protein sequence ID" value="KAF9615590.1"/>
    <property type="molecule type" value="Genomic_DNA"/>
</dbReference>
<reference evidence="2 3" key="1">
    <citation type="submission" date="2020-10" db="EMBL/GenBank/DDBJ databases">
        <title>The Coptis chinensis genome and diversification of protoberbering-type alkaloids.</title>
        <authorList>
            <person name="Wang B."/>
            <person name="Shu S."/>
            <person name="Song C."/>
            <person name="Liu Y."/>
        </authorList>
    </citation>
    <scope>NUCLEOTIDE SEQUENCE [LARGE SCALE GENOMIC DNA]</scope>
    <source>
        <strain evidence="2">HL-2020</strain>
        <tissue evidence="2">Leaf</tissue>
    </source>
</reference>
<feature type="transmembrane region" description="Helical" evidence="1">
    <location>
        <begin position="6"/>
        <end position="25"/>
    </location>
</feature>
<evidence type="ECO:0000256" key="1">
    <source>
        <dbReference type="SAM" id="Phobius"/>
    </source>
</evidence>
<keyword evidence="1" id="KW-1133">Transmembrane helix</keyword>
<evidence type="ECO:0000313" key="2">
    <source>
        <dbReference type="EMBL" id="KAF9615590.1"/>
    </source>
</evidence>
<dbReference type="Proteomes" id="UP000631114">
    <property type="component" value="Unassembled WGS sequence"/>
</dbReference>
<gene>
    <name evidence="2" type="ORF">IFM89_024679</name>
</gene>
<name>A0A835IB07_9MAGN</name>
<keyword evidence="1" id="KW-0472">Membrane</keyword>